<name>A0ABW9QXV7_9ACTN</name>
<accession>A0ABW9QXV7</accession>
<proteinExistence type="predicted"/>
<evidence type="ECO:0000313" key="1">
    <source>
        <dbReference type="EMBL" id="MST34371.1"/>
    </source>
</evidence>
<comment type="caution">
    <text evidence="1">The sequence shown here is derived from an EMBL/GenBank/DDBJ whole genome shotgun (WGS) entry which is preliminary data.</text>
</comment>
<sequence>MDIDHERLDPLRRGHGPIPEHVIDELVAGRLSRRQFLSRATKVGLGLPLAAAILEACGGGS</sequence>
<gene>
    <name evidence="1" type="ORF">GHK86_16795</name>
</gene>
<organism evidence="1 2">
    <name type="scientific">Acidiferrimicrobium australe</name>
    <dbReference type="NCBI Taxonomy" id="2664430"/>
    <lineage>
        <taxon>Bacteria</taxon>
        <taxon>Bacillati</taxon>
        <taxon>Actinomycetota</taxon>
        <taxon>Acidimicrobiia</taxon>
        <taxon>Acidimicrobiales</taxon>
        <taxon>Acidimicrobiaceae</taxon>
        <taxon>Acidiferrimicrobium</taxon>
    </lineage>
</organism>
<protein>
    <submittedName>
        <fullName evidence="1">Peptide ABC transporter substrate-binding protein</fullName>
    </submittedName>
</protein>
<keyword evidence="2" id="KW-1185">Reference proteome</keyword>
<reference evidence="1 2" key="1">
    <citation type="submission" date="2019-11" db="EMBL/GenBank/DDBJ databases">
        <title>Acidiferrimicrobium australis gen. nov., sp. nov., an acidophilic and obligately heterotrophic, member of the Actinobacteria that catalyses dissimilatory oxido- reduction of iron isolated from metal-rich acidic water in Chile.</title>
        <authorList>
            <person name="Gonzalez D."/>
            <person name="Huber K."/>
            <person name="Hedrich S."/>
            <person name="Rojas-Villalobos C."/>
            <person name="Quatrini R."/>
            <person name="Dinamarca M.A."/>
            <person name="Schwarz A."/>
            <person name="Canales C."/>
            <person name="Nancucheo I."/>
        </authorList>
    </citation>
    <scope>NUCLEOTIDE SEQUENCE [LARGE SCALE GENOMIC DNA]</scope>
    <source>
        <strain evidence="1 2">USS-CCA1</strain>
    </source>
</reference>
<evidence type="ECO:0000313" key="2">
    <source>
        <dbReference type="Proteomes" id="UP000437736"/>
    </source>
</evidence>
<feature type="non-terminal residue" evidence="1">
    <location>
        <position position="61"/>
    </location>
</feature>
<dbReference type="EMBL" id="WJHE01000971">
    <property type="protein sequence ID" value="MST34371.1"/>
    <property type="molecule type" value="Genomic_DNA"/>
</dbReference>
<dbReference type="Proteomes" id="UP000437736">
    <property type="component" value="Unassembled WGS sequence"/>
</dbReference>